<evidence type="ECO:0000256" key="2">
    <source>
        <dbReference type="ARBA" id="ARBA00015195"/>
    </source>
</evidence>
<dbReference type="GO" id="GO:0000917">
    <property type="term" value="P:division septum assembly"/>
    <property type="evidence" value="ECO:0007669"/>
    <property type="project" value="UniProtKB-KW"/>
</dbReference>
<dbReference type="SUPFAM" id="SSF102829">
    <property type="entry name" value="Cell division protein ZapA-like"/>
    <property type="match status" value="1"/>
</dbReference>
<comment type="subcellular location">
    <subcellularLocation>
        <location evidence="1">Cytoplasm</location>
    </subcellularLocation>
</comment>
<reference evidence="10 11" key="1">
    <citation type="submission" date="2019-03" db="EMBL/GenBank/DDBJ databases">
        <authorList>
            <person name="Kox A.R. M."/>
        </authorList>
    </citation>
    <scope>NUCLEOTIDE SEQUENCE [LARGE SCALE GENOMIC DNA]</scope>
    <source>
        <strain evidence="10">MTUNDRAET4 annotated genome</strain>
    </source>
</reference>
<dbReference type="RefSeq" id="WP_134491447.1">
    <property type="nucleotide sequence ID" value="NZ_CP139089.1"/>
</dbReference>
<comment type="subunit">
    <text evidence="8">Homodimer. Interacts with FtsZ.</text>
</comment>
<protein>
    <recommendedName>
        <fullName evidence="2">Cell division protein ZapA</fullName>
    </recommendedName>
    <alternativeName>
        <fullName evidence="9">Z ring-associated protein ZapA</fullName>
    </alternativeName>
</protein>
<evidence type="ECO:0000313" key="10">
    <source>
        <dbReference type="EMBL" id="VFU10642.1"/>
    </source>
</evidence>
<dbReference type="Proteomes" id="UP000294360">
    <property type="component" value="Chromosome"/>
</dbReference>
<dbReference type="PANTHER" id="PTHR34981:SF1">
    <property type="entry name" value="CELL DIVISION PROTEIN ZAPA"/>
    <property type="match status" value="1"/>
</dbReference>
<dbReference type="InterPro" id="IPR036192">
    <property type="entry name" value="Cell_div_ZapA-like_sf"/>
</dbReference>
<dbReference type="GO" id="GO:0030428">
    <property type="term" value="C:cell septum"/>
    <property type="evidence" value="ECO:0007669"/>
    <property type="project" value="TreeGrafter"/>
</dbReference>
<gene>
    <name evidence="10" type="ORF">MTUNDRAET4_3755</name>
</gene>
<keyword evidence="3" id="KW-0963">Cytoplasm</keyword>
<dbReference type="GO" id="GO:0005829">
    <property type="term" value="C:cytosol"/>
    <property type="evidence" value="ECO:0007669"/>
    <property type="project" value="TreeGrafter"/>
</dbReference>
<dbReference type="PANTHER" id="PTHR34981">
    <property type="entry name" value="CELL DIVISION PROTEIN ZAPA"/>
    <property type="match status" value="1"/>
</dbReference>
<name>A0A4U8Z544_METTU</name>
<dbReference type="GO" id="GO:0000921">
    <property type="term" value="P:septin ring assembly"/>
    <property type="evidence" value="ECO:0007669"/>
    <property type="project" value="TreeGrafter"/>
</dbReference>
<dbReference type="OrthoDB" id="9797575at2"/>
<evidence type="ECO:0000256" key="1">
    <source>
        <dbReference type="ARBA" id="ARBA00004496"/>
    </source>
</evidence>
<keyword evidence="4 10" id="KW-0132">Cell division</keyword>
<evidence type="ECO:0000256" key="5">
    <source>
        <dbReference type="ARBA" id="ARBA00023210"/>
    </source>
</evidence>
<evidence type="ECO:0000256" key="9">
    <source>
        <dbReference type="ARBA" id="ARBA00033158"/>
    </source>
</evidence>
<dbReference type="GO" id="GO:0043093">
    <property type="term" value="P:FtsZ-dependent cytokinesis"/>
    <property type="evidence" value="ECO:0007669"/>
    <property type="project" value="TreeGrafter"/>
</dbReference>
<dbReference type="Gene3D" id="3.30.160.880">
    <property type="entry name" value="Cell division protein ZapA protomer, N-terminal domain"/>
    <property type="match status" value="1"/>
</dbReference>
<evidence type="ECO:0000256" key="4">
    <source>
        <dbReference type="ARBA" id="ARBA00022618"/>
    </source>
</evidence>
<dbReference type="KEGG" id="mtun:MTUNDRAET4_3755"/>
<keyword evidence="6" id="KW-0131">Cell cycle</keyword>
<evidence type="ECO:0000256" key="6">
    <source>
        <dbReference type="ARBA" id="ARBA00023306"/>
    </source>
</evidence>
<dbReference type="Pfam" id="PF05164">
    <property type="entry name" value="ZapA"/>
    <property type="match status" value="1"/>
</dbReference>
<evidence type="ECO:0000313" key="11">
    <source>
        <dbReference type="Proteomes" id="UP000294360"/>
    </source>
</evidence>
<sequence length="124" mass="13432">MAQVAMTIAGRVYRVACDEGEEAHLDELAKKVDGQISVMREKFGEMGDQRLTVMAAVTIADELFESNRRVGELEAELSQLKDHVAGALSGREAWIDGVALSLDETASRIEALAQELNGAVRGED</sequence>
<keyword evidence="5" id="KW-0717">Septation</keyword>
<evidence type="ECO:0000256" key="8">
    <source>
        <dbReference type="ARBA" id="ARBA00026068"/>
    </source>
</evidence>
<proteinExistence type="predicted"/>
<accession>A0A4U8Z544</accession>
<dbReference type="AlphaFoldDB" id="A0A4U8Z544"/>
<organism evidence="10 11">
    <name type="scientific">Methylocella tundrae</name>
    <dbReference type="NCBI Taxonomy" id="227605"/>
    <lineage>
        <taxon>Bacteria</taxon>
        <taxon>Pseudomonadati</taxon>
        <taxon>Pseudomonadota</taxon>
        <taxon>Alphaproteobacteria</taxon>
        <taxon>Hyphomicrobiales</taxon>
        <taxon>Beijerinckiaceae</taxon>
        <taxon>Methylocella</taxon>
    </lineage>
</organism>
<dbReference type="GO" id="GO:0032153">
    <property type="term" value="C:cell division site"/>
    <property type="evidence" value="ECO:0007669"/>
    <property type="project" value="TreeGrafter"/>
</dbReference>
<evidence type="ECO:0000256" key="3">
    <source>
        <dbReference type="ARBA" id="ARBA00022490"/>
    </source>
</evidence>
<dbReference type="EMBL" id="LR536450">
    <property type="protein sequence ID" value="VFU10642.1"/>
    <property type="molecule type" value="Genomic_DNA"/>
</dbReference>
<evidence type="ECO:0000256" key="7">
    <source>
        <dbReference type="ARBA" id="ARBA00024910"/>
    </source>
</evidence>
<dbReference type="InterPro" id="IPR042233">
    <property type="entry name" value="Cell_div_ZapA_N"/>
</dbReference>
<dbReference type="InterPro" id="IPR007838">
    <property type="entry name" value="Cell_div_ZapA-like"/>
</dbReference>
<comment type="function">
    <text evidence="7">Activator of cell division through the inhibition of FtsZ GTPase activity, therefore promoting FtsZ assembly into bundles of protofilaments necessary for the formation of the division Z ring. It is recruited early at mid-cell but it is not essential for cell division.</text>
</comment>